<gene>
    <name evidence="1" type="ORF">ADH66_09795</name>
    <name evidence="2" type="ORF">ADH66_17420</name>
</gene>
<dbReference type="EMBL" id="CP021422">
    <property type="protein sequence ID" value="ASB40921.1"/>
    <property type="molecule type" value="Genomic_DNA"/>
</dbReference>
<accession>A0ABN5A771</accession>
<organism evidence="2 3">
    <name type="scientific">Acutalibacter muris</name>
    <dbReference type="NCBI Taxonomy" id="1796620"/>
    <lineage>
        <taxon>Bacteria</taxon>
        <taxon>Bacillati</taxon>
        <taxon>Bacillota</taxon>
        <taxon>Clostridia</taxon>
        <taxon>Eubacteriales</taxon>
        <taxon>Acutalibacteraceae</taxon>
        <taxon>Acutalibacter</taxon>
    </lineage>
</organism>
<reference evidence="3" key="2">
    <citation type="submission" date="2017-05" db="EMBL/GenBank/DDBJ databases">
        <title>Improved OligoMM genomes.</title>
        <authorList>
            <person name="Garzetti D."/>
        </authorList>
    </citation>
    <scope>NUCLEOTIDE SEQUENCE [LARGE SCALE GENOMIC DNA]</scope>
    <source>
        <strain evidence="3">KB18</strain>
    </source>
</reference>
<sequence length="65" mass="7744">MKQYKTKCMYGYSILGERPPKLDTQTKYVIIEQSRFFPHCVIIQRVDGKIFQGEKTWIVPQNSIY</sequence>
<evidence type="ECO:0000313" key="3">
    <source>
        <dbReference type="Proteomes" id="UP000196710"/>
    </source>
</evidence>
<evidence type="ECO:0000313" key="1">
    <source>
        <dbReference type="EMBL" id="ASB40921.1"/>
    </source>
</evidence>
<name>A0ABN5A771_9FIRM</name>
<reference evidence="2" key="1">
    <citation type="journal article" date="2017" name="Genome Announc.">
        <title>High-Quality Whole-Genome Sequences of the Oligo-Mouse-Microbiota Bacterial Community.</title>
        <authorList>
            <person name="Garzetti D."/>
            <person name="Brugiroux S."/>
            <person name="Bunk B."/>
            <person name="Pukall R."/>
            <person name="McCoy K.D."/>
            <person name="Macpherson A.J."/>
            <person name="Stecher B."/>
        </authorList>
    </citation>
    <scope>NUCLEOTIDE SEQUENCE</scope>
    <source>
        <strain evidence="2">KB18</strain>
    </source>
</reference>
<proteinExistence type="predicted"/>
<dbReference type="RefSeq" id="WP_088364421.1">
    <property type="nucleotide sequence ID" value="NZ_CP021422.1"/>
</dbReference>
<dbReference type="Proteomes" id="UP000196710">
    <property type="component" value="Chromosome"/>
</dbReference>
<keyword evidence="3" id="KW-1185">Reference proteome</keyword>
<dbReference type="EMBL" id="CP021422">
    <property type="protein sequence ID" value="ASB42281.1"/>
    <property type="molecule type" value="Genomic_DNA"/>
</dbReference>
<protein>
    <submittedName>
        <fullName evidence="2">Uncharacterized protein</fullName>
    </submittedName>
</protein>
<evidence type="ECO:0000313" key="2">
    <source>
        <dbReference type="EMBL" id="ASB42281.1"/>
    </source>
</evidence>